<evidence type="ECO:0000313" key="1">
    <source>
        <dbReference type="EMBL" id="EHJ14902.1"/>
    </source>
</evidence>
<name>G5IYT3_CROWT</name>
<reference evidence="1 2" key="1">
    <citation type="journal article" date="2011" name="Front. Microbiol.">
        <title>Two Strains of Crocosphaera watsonii with Highly Conserved Genomes are Distinguished by Strain-Specific Features.</title>
        <authorList>
            <person name="Bench S.R."/>
            <person name="Ilikchyan I.N."/>
            <person name="Tripp H.J."/>
            <person name="Zehr J.P."/>
        </authorList>
    </citation>
    <scope>NUCLEOTIDE SEQUENCE [LARGE SCALE GENOMIC DNA]</scope>
    <source>
        <strain evidence="1 2">WH 0003</strain>
    </source>
</reference>
<proteinExistence type="predicted"/>
<protein>
    <submittedName>
        <fullName evidence="1">Uncharacterized protein</fullName>
    </submittedName>
</protein>
<dbReference type="Proteomes" id="UP000003477">
    <property type="component" value="Unassembled WGS sequence"/>
</dbReference>
<sequence length="86" mass="9948">MRAYVDLGKFWRKGLSINAAYEELLMKGMKVDRRTLSSAKDGTLARSEYLTLVRLRDWARELSGNDQLSIDDILVIKNDQLEEENN</sequence>
<comment type="caution">
    <text evidence="1">The sequence shown here is derived from an EMBL/GenBank/DDBJ whole genome shotgun (WGS) entry which is preliminary data.</text>
</comment>
<dbReference type="PATRIC" id="fig|423471.3.peg.401"/>
<organism evidence="1 2">
    <name type="scientific">Crocosphaera watsonii WH 0003</name>
    <dbReference type="NCBI Taxonomy" id="423471"/>
    <lineage>
        <taxon>Bacteria</taxon>
        <taxon>Bacillati</taxon>
        <taxon>Cyanobacteriota</taxon>
        <taxon>Cyanophyceae</taxon>
        <taxon>Oscillatoriophycideae</taxon>
        <taxon>Chroococcales</taxon>
        <taxon>Aphanothecaceae</taxon>
        <taxon>Crocosphaera</taxon>
    </lineage>
</organism>
<dbReference type="AlphaFoldDB" id="G5IYT3"/>
<accession>G5IYT3</accession>
<evidence type="ECO:0000313" key="2">
    <source>
        <dbReference type="Proteomes" id="UP000003477"/>
    </source>
</evidence>
<gene>
    <name evidence="1" type="ORF">CWATWH0003_0434</name>
</gene>
<dbReference type="EMBL" id="AESD01000073">
    <property type="protein sequence ID" value="EHJ14902.1"/>
    <property type="molecule type" value="Genomic_DNA"/>
</dbReference>